<dbReference type="Pfam" id="PF01381">
    <property type="entry name" value="HTH_3"/>
    <property type="match status" value="1"/>
</dbReference>
<keyword evidence="3" id="KW-1185">Reference proteome</keyword>
<evidence type="ECO:0000313" key="3">
    <source>
        <dbReference type="Proteomes" id="UP000604661"/>
    </source>
</evidence>
<protein>
    <submittedName>
        <fullName evidence="2">Helix-turn-helix transcriptional regulator</fullName>
    </submittedName>
</protein>
<accession>A0ABR8F5U9</accession>
<dbReference type="EMBL" id="JACJTE010000062">
    <property type="protein sequence ID" value="MBD2564893.1"/>
    <property type="molecule type" value="Genomic_DNA"/>
</dbReference>
<dbReference type="Proteomes" id="UP000604661">
    <property type="component" value="Unassembled WGS sequence"/>
</dbReference>
<dbReference type="SMART" id="SM00530">
    <property type="entry name" value="HTH_XRE"/>
    <property type="match status" value="1"/>
</dbReference>
<gene>
    <name evidence="2" type="ORF">H6G95_30800</name>
</gene>
<name>A0ABR8F5U9_NOSLI</name>
<dbReference type="CDD" id="cd00093">
    <property type="entry name" value="HTH_XRE"/>
    <property type="match status" value="1"/>
</dbReference>
<dbReference type="PROSITE" id="PS50943">
    <property type="entry name" value="HTH_CROC1"/>
    <property type="match status" value="1"/>
</dbReference>
<evidence type="ECO:0000259" key="1">
    <source>
        <dbReference type="PROSITE" id="PS50943"/>
    </source>
</evidence>
<dbReference type="InterPro" id="IPR001387">
    <property type="entry name" value="Cro/C1-type_HTH"/>
</dbReference>
<dbReference type="SUPFAM" id="SSF47413">
    <property type="entry name" value="lambda repressor-like DNA-binding domains"/>
    <property type="match status" value="1"/>
</dbReference>
<reference evidence="2 3" key="1">
    <citation type="journal article" date="2020" name="ISME J.">
        <title>Comparative genomics reveals insights into cyanobacterial evolution and habitat adaptation.</title>
        <authorList>
            <person name="Chen M.Y."/>
            <person name="Teng W.K."/>
            <person name="Zhao L."/>
            <person name="Hu C.X."/>
            <person name="Zhou Y.K."/>
            <person name="Han B.P."/>
            <person name="Song L.R."/>
            <person name="Shu W.S."/>
        </authorList>
    </citation>
    <scope>NUCLEOTIDE SEQUENCE [LARGE SCALE GENOMIC DNA]</scope>
    <source>
        <strain evidence="2 3">FACHB-391</strain>
    </source>
</reference>
<dbReference type="RefSeq" id="WP_190901374.1">
    <property type="nucleotide sequence ID" value="NZ_JACJTE010000062.1"/>
</dbReference>
<feature type="domain" description="HTH cro/C1-type" evidence="1">
    <location>
        <begin position="13"/>
        <end position="60"/>
    </location>
</feature>
<organism evidence="2 3">
    <name type="scientific">Nostoc linckia FACHB-391</name>
    <dbReference type="NCBI Taxonomy" id="2692906"/>
    <lineage>
        <taxon>Bacteria</taxon>
        <taxon>Bacillati</taxon>
        <taxon>Cyanobacteriota</taxon>
        <taxon>Cyanophyceae</taxon>
        <taxon>Nostocales</taxon>
        <taxon>Nostocaceae</taxon>
        <taxon>Nostoc</taxon>
    </lineage>
</organism>
<evidence type="ECO:0000313" key="2">
    <source>
        <dbReference type="EMBL" id="MBD2564893.1"/>
    </source>
</evidence>
<dbReference type="Gene3D" id="1.10.260.40">
    <property type="entry name" value="lambda repressor-like DNA-binding domains"/>
    <property type="match status" value="1"/>
</dbReference>
<dbReference type="InterPro" id="IPR010982">
    <property type="entry name" value="Lambda_DNA-bd_dom_sf"/>
</dbReference>
<comment type="caution">
    <text evidence="2">The sequence shown here is derived from an EMBL/GenBank/DDBJ whole genome shotgun (WGS) entry which is preliminary data.</text>
</comment>
<proteinExistence type="predicted"/>
<sequence length="79" mass="8906">MAAVKPVEVAALIRETRQLLQLSQVKFAEKLGVSFGSVNRWENGRTRPIPLALKQIETLLHNMGEEGEEVLVKYFKNQG</sequence>